<dbReference type="FunFam" id="2.20.25.20:FF:000001">
    <property type="entry name" value="Casein kinase II subunit beta"/>
    <property type="match status" value="1"/>
</dbReference>
<dbReference type="GO" id="GO:0034456">
    <property type="term" value="C:UTP-C complex"/>
    <property type="evidence" value="ECO:0007669"/>
    <property type="project" value="TreeGrafter"/>
</dbReference>
<dbReference type="PROSITE" id="PS01101">
    <property type="entry name" value="CK2_BETA"/>
    <property type="match status" value="1"/>
</dbReference>
<dbReference type="GO" id="GO:0005737">
    <property type="term" value="C:cytoplasm"/>
    <property type="evidence" value="ECO:0007669"/>
    <property type="project" value="TreeGrafter"/>
</dbReference>
<comment type="subunit">
    <text evidence="3">Tetramer of two alpha and two beta subunits.</text>
</comment>
<dbReference type="AlphaFoldDB" id="A0A1Y1X1Y6"/>
<dbReference type="GO" id="GO:0006359">
    <property type="term" value="P:regulation of transcription by RNA polymerase III"/>
    <property type="evidence" value="ECO:0007669"/>
    <property type="project" value="TreeGrafter"/>
</dbReference>
<evidence type="ECO:0000256" key="4">
    <source>
        <dbReference type="SAM" id="MobiDB-lite"/>
    </source>
</evidence>
<dbReference type="STRING" id="1314790.A0A1Y1X1Y6"/>
<dbReference type="PANTHER" id="PTHR11740:SF0">
    <property type="entry name" value="CASEIN KINASE II SUBUNIT BETA"/>
    <property type="match status" value="1"/>
</dbReference>
<dbReference type="InterPro" id="IPR035991">
    <property type="entry name" value="Casein_kinase_II_beta-like"/>
</dbReference>
<comment type="similarity">
    <text evidence="1 3">Belongs to the casein kinase 2 subunit beta family.</text>
</comment>
<feature type="region of interest" description="Disordered" evidence="4">
    <location>
        <begin position="1"/>
        <end position="21"/>
    </location>
</feature>
<proteinExistence type="inferred from homology"/>
<evidence type="ECO:0000313" key="6">
    <source>
        <dbReference type="Proteomes" id="UP000193498"/>
    </source>
</evidence>
<evidence type="ECO:0000256" key="3">
    <source>
        <dbReference type="RuleBase" id="RU361268"/>
    </source>
</evidence>
<dbReference type="PRINTS" id="PR00472">
    <property type="entry name" value="CASNKINASEII"/>
</dbReference>
<dbReference type="InterPro" id="IPR000704">
    <property type="entry name" value="Casein_kinase_II_reg-sub"/>
</dbReference>
<evidence type="ECO:0000256" key="2">
    <source>
        <dbReference type="ARBA" id="ARBA00045899"/>
    </source>
</evidence>
<dbReference type="EMBL" id="MCFE01000782">
    <property type="protein sequence ID" value="ORX79426.1"/>
    <property type="molecule type" value="Genomic_DNA"/>
</dbReference>
<dbReference type="Pfam" id="PF01214">
    <property type="entry name" value="CK_II_beta"/>
    <property type="match status" value="1"/>
</dbReference>
<dbReference type="SMART" id="SM01085">
    <property type="entry name" value="CK_II_beta"/>
    <property type="match status" value="1"/>
</dbReference>
<dbReference type="Gene3D" id="1.10.1820.10">
    <property type="entry name" value="protein kinase ck2 holoenzyme, chain C, domain 1"/>
    <property type="match status" value="1"/>
</dbReference>
<dbReference type="InParanoid" id="A0A1Y1X1Y6"/>
<evidence type="ECO:0000256" key="1">
    <source>
        <dbReference type="ARBA" id="ARBA00006941"/>
    </source>
</evidence>
<dbReference type="PANTHER" id="PTHR11740">
    <property type="entry name" value="CASEIN KINASE II SUBUNIT BETA"/>
    <property type="match status" value="1"/>
</dbReference>
<reference evidence="5 6" key="1">
    <citation type="submission" date="2016-07" db="EMBL/GenBank/DDBJ databases">
        <title>Pervasive Adenine N6-methylation of Active Genes in Fungi.</title>
        <authorList>
            <consortium name="DOE Joint Genome Institute"/>
            <person name="Mondo S.J."/>
            <person name="Dannebaum R.O."/>
            <person name="Kuo R.C."/>
            <person name="Labutti K."/>
            <person name="Haridas S."/>
            <person name="Kuo A."/>
            <person name="Salamov A."/>
            <person name="Ahrendt S.R."/>
            <person name="Lipzen A."/>
            <person name="Sullivan W."/>
            <person name="Andreopoulos W.B."/>
            <person name="Clum A."/>
            <person name="Lindquist E."/>
            <person name="Daum C."/>
            <person name="Ramamoorthy G.K."/>
            <person name="Gryganskyi A."/>
            <person name="Culley D."/>
            <person name="Magnuson J.K."/>
            <person name="James T.Y."/>
            <person name="O'Malley M.A."/>
            <person name="Stajich J.E."/>
            <person name="Spatafora J.W."/>
            <person name="Visel A."/>
            <person name="Grigoriev I.V."/>
        </authorList>
    </citation>
    <scope>NUCLEOTIDE SEQUENCE [LARGE SCALE GENOMIC DNA]</scope>
    <source>
        <strain evidence="5 6">CBS 931.73</strain>
    </source>
</reference>
<keyword evidence="6" id="KW-1185">Reference proteome</keyword>
<protein>
    <recommendedName>
        <fullName evidence="3">Casein kinase II subunit beta</fullName>
        <shortName evidence="3">CK II beta</shortName>
    </recommendedName>
</protein>
<evidence type="ECO:0000313" key="5">
    <source>
        <dbReference type="EMBL" id="ORX79426.1"/>
    </source>
</evidence>
<dbReference type="GO" id="GO:0019887">
    <property type="term" value="F:protein kinase regulator activity"/>
    <property type="evidence" value="ECO:0007669"/>
    <property type="project" value="InterPro"/>
</dbReference>
<dbReference type="FunCoup" id="A0A1Y1X1Y6">
    <property type="interactions" value="229"/>
</dbReference>
<dbReference type="Proteomes" id="UP000193498">
    <property type="component" value="Unassembled WGS sequence"/>
</dbReference>
<comment type="function">
    <text evidence="2 3">Regulatory subunit of casein kinase II/CK2. As part of the kinase complex regulates the basal catalytic activity of the alpha subunit a constitutively active serine/threonine-protein kinase that phosphorylates a large number of substrates containing acidic residues C-terminal to the phosphorylated serine or threonine.</text>
</comment>
<dbReference type="GO" id="GO:0005956">
    <property type="term" value="C:protein kinase CK2 complex"/>
    <property type="evidence" value="ECO:0007669"/>
    <property type="project" value="UniProtKB-UniRule"/>
</dbReference>
<dbReference type="InterPro" id="IPR016149">
    <property type="entry name" value="Casein_kin_II_reg-sub_N"/>
</dbReference>
<dbReference type="Gene3D" id="2.20.25.20">
    <property type="match status" value="1"/>
</dbReference>
<dbReference type="SUPFAM" id="SSF57798">
    <property type="entry name" value="Casein kinase II beta subunit"/>
    <property type="match status" value="1"/>
</dbReference>
<comment type="caution">
    <text evidence="5">The sequence shown here is derived from an EMBL/GenBank/DDBJ whole genome shotgun (WGS) entry which is preliminary data.</text>
</comment>
<dbReference type="OrthoDB" id="2275560at2759"/>
<accession>A0A1Y1X1Y6</accession>
<feature type="region of interest" description="Disordered" evidence="4">
    <location>
        <begin position="229"/>
        <end position="295"/>
    </location>
</feature>
<sequence length="295" mass="33741">MEAEQERNQTRNQGDLEEVEDEFYESNSSHDSEEMISWISWFCSLTGNEYFCEVAEEFIEDDFNLTGLNSTVPLYREALELILDIEPEDDHSEKTDSIIESSAERLYGLIHQRFILTRQGMNLMIEKYERADFGYCPRYYCNGMPVLPIGRSDNLGVETVKLYCPSCTDIYTPPSSRYHHIDGAFFGTTFAHMFLLLMYPDAYQRCSTVTYKPKIFGFKVNEKSKSGTRMGWLRARPSQESKDSNEEDQDEMSHAEDEPNAMPGIELLGEAAAATETQTNGVEGDINEDKSMTQA</sequence>
<name>A0A1Y1X1Y6_9FUNG</name>
<gene>
    <name evidence="5" type="ORF">K493DRAFT_293346</name>
</gene>
<dbReference type="FunFam" id="1.10.1820.10:FF:000005">
    <property type="entry name" value="Casein kinase II subunit beta"/>
    <property type="match status" value="1"/>
</dbReference>
<organism evidence="5 6">
    <name type="scientific">Basidiobolus meristosporus CBS 931.73</name>
    <dbReference type="NCBI Taxonomy" id="1314790"/>
    <lineage>
        <taxon>Eukaryota</taxon>
        <taxon>Fungi</taxon>
        <taxon>Fungi incertae sedis</taxon>
        <taxon>Zoopagomycota</taxon>
        <taxon>Entomophthoromycotina</taxon>
        <taxon>Basidiobolomycetes</taxon>
        <taxon>Basidiobolales</taxon>
        <taxon>Basidiobolaceae</taxon>
        <taxon>Basidiobolus</taxon>
    </lineage>
</organism>